<dbReference type="SUPFAM" id="SSF81606">
    <property type="entry name" value="PP2C-like"/>
    <property type="match status" value="1"/>
</dbReference>
<reference evidence="3" key="1">
    <citation type="submission" date="2017-09" db="EMBL/GenBank/DDBJ databases">
        <authorList>
            <person name="Varghese N."/>
            <person name="Submissions S."/>
        </authorList>
    </citation>
    <scope>NUCLEOTIDE SEQUENCE [LARGE SCALE GENOMIC DNA]</scope>
    <source>
        <strain evidence="3">CGMCC 4.6857</strain>
    </source>
</reference>
<protein>
    <submittedName>
        <fullName evidence="2">Protein phosphatase 2C</fullName>
    </submittedName>
</protein>
<keyword evidence="3" id="KW-1185">Reference proteome</keyword>
<dbReference type="EMBL" id="OBDY01000028">
    <property type="protein sequence ID" value="SNY65262.1"/>
    <property type="molecule type" value="Genomic_DNA"/>
</dbReference>
<organism evidence="2 3">
    <name type="scientific">Paractinoplanes atraurantiacus</name>
    <dbReference type="NCBI Taxonomy" id="1036182"/>
    <lineage>
        <taxon>Bacteria</taxon>
        <taxon>Bacillati</taxon>
        <taxon>Actinomycetota</taxon>
        <taxon>Actinomycetes</taxon>
        <taxon>Micromonosporales</taxon>
        <taxon>Micromonosporaceae</taxon>
        <taxon>Paractinoplanes</taxon>
    </lineage>
</organism>
<dbReference type="InterPro" id="IPR036457">
    <property type="entry name" value="PPM-type-like_dom_sf"/>
</dbReference>
<sequence>MTTGSEATAGADWFPHANGRWVVEDAGRQAEVEPMPAGGPDGVRPDTVLDGGRLGGLTYRATSQRGLAHQNAGVVRQDSYLVRPTGDDRWLIGCVADGVSNGPRSHLAADLVCRSTTMRLAQFLRDLGPPGDAEVWTASVNSLGWPEIVAETSESIRKEPGWGSSTAVVFAVAAEPLADGGHPALVAVLAGDSTALLLGDGTWTPLGAVKNDGAEIASTAVTALPGEVPAIRPQARMLRPGQALVVISDGLGDPLGSGGGVVGRFLATMWQRPPDLLAYAGHVGFYRKSFTDDRTAVTIWAGVP</sequence>
<accession>A0A285JY42</accession>
<dbReference type="Proteomes" id="UP000219612">
    <property type="component" value="Unassembled WGS sequence"/>
</dbReference>
<proteinExistence type="predicted"/>
<dbReference type="AlphaFoldDB" id="A0A285JY42"/>
<evidence type="ECO:0000313" key="3">
    <source>
        <dbReference type="Proteomes" id="UP000219612"/>
    </source>
</evidence>
<name>A0A285JY42_9ACTN</name>
<evidence type="ECO:0000313" key="2">
    <source>
        <dbReference type="EMBL" id="SNY65262.1"/>
    </source>
</evidence>
<dbReference type="RefSeq" id="WP_143235277.1">
    <property type="nucleotide sequence ID" value="NZ_OBDY01000028.1"/>
</dbReference>
<gene>
    <name evidence="2" type="ORF">SAMN05421748_12814</name>
</gene>
<dbReference type="OrthoDB" id="491589at2"/>
<feature type="domain" description="PPM-type phosphatase" evidence="1">
    <location>
        <begin position="65"/>
        <end position="271"/>
    </location>
</feature>
<dbReference type="Pfam" id="PF13672">
    <property type="entry name" value="PP2C_2"/>
    <property type="match status" value="1"/>
</dbReference>
<dbReference type="InterPro" id="IPR001932">
    <property type="entry name" value="PPM-type_phosphatase-like_dom"/>
</dbReference>
<dbReference type="Gene3D" id="3.60.40.10">
    <property type="entry name" value="PPM-type phosphatase domain"/>
    <property type="match status" value="1"/>
</dbReference>
<evidence type="ECO:0000259" key="1">
    <source>
        <dbReference type="Pfam" id="PF13672"/>
    </source>
</evidence>